<dbReference type="InterPro" id="IPR036047">
    <property type="entry name" value="F-box-like_dom_sf"/>
</dbReference>
<gene>
    <name evidence="2" type="ORF">B0F90DRAFT_1033799</name>
</gene>
<dbReference type="InterPro" id="IPR001810">
    <property type="entry name" value="F-box_dom"/>
</dbReference>
<dbReference type="CDD" id="cd09917">
    <property type="entry name" value="F-box_SF"/>
    <property type="match status" value="1"/>
</dbReference>
<evidence type="ECO:0000313" key="3">
    <source>
        <dbReference type="Proteomes" id="UP001203297"/>
    </source>
</evidence>
<dbReference type="EMBL" id="WTXG01000048">
    <property type="protein sequence ID" value="KAI0296509.1"/>
    <property type="molecule type" value="Genomic_DNA"/>
</dbReference>
<evidence type="ECO:0000259" key="1">
    <source>
        <dbReference type="PROSITE" id="PS50181"/>
    </source>
</evidence>
<name>A0AAD4QK65_9AGAM</name>
<dbReference type="Gene3D" id="1.20.1280.50">
    <property type="match status" value="1"/>
</dbReference>
<comment type="caution">
    <text evidence="2">The sequence shown here is derived from an EMBL/GenBank/DDBJ whole genome shotgun (WGS) entry which is preliminary data.</text>
</comment>
<accession>A0AAD4QK65</accession>
<dbReference type="AlphaFoldDB" id="A0AAD4QK65"/>
<organism evidence="2 3">
    <name type="scientific">Multifurca ochricompacta</name>
    <dbReference type="NCBI Taxonomy" id="376703"/>
    <lineage>
        <taxon>Eukaryota</taxon>
        <taxon>Fungi</taxon>
        <taxon>Dikarya</taxon>
        <taxon>Basidiomycota</taxon>
        <taxon>Agaricomycotina</taxon>
        <taxon>Agaricomycetes</taxon>
        <taxon>Russulales</taxon>
        <taxon>Russulaceae</taxon>
        <taxon>Multifurca</taxon>
    </lineage>
</organism>
<dbReference type="SMART" id="SM00256">
    <property type="entry name" value="FBOX"/>
    <property type="match status" value="1"/>
</dbReference>
<reference evidence="2" key="1">
    <citation type="journal article" date="2022" name="New Phytol.">
        <title>Evolutionary transition to the ectomycorrhizal habit in the genomes of a hyperdiverse lineage of mushroom-forming fungi.</title>
        <authorList>
            <person name="Looney B."/>
            <person name="Miyauchi S."/>
            <person name="Morin E."/>
            <person name="Drula E."/>
            <person name="Courty P.E."/>
            <person name="Kohler A."/>
            <person name="Kuo A."/>
            <person name="LaButti K."/>
            <person name="Pangilinan J."/>
            <person name="Lipzen A."/>
            <person name="Riley R."/>
            <person name="Andreopoulos W."/>
            <person name="He G."/>
            <person name="Johnson J."/>
            <person name="Nolan M."/>
            <person name="Tritt A."/>
            <person name="Barry K.W."/>
            <person name="Grigoriev I.V."/>
            <person name="Nagy L.G."/>
            <person name="Hibbett D."/>
            <person name="Henrissat B."/>
            <person name="Matheny P.B."/>
            <person name="Labbe J."/>
            <person name="Martin F.M."/>
        </authorList>
    </citation>
    <scope>NUCLEOTIDE SEQUENCE</scope>
    <source>
        <strain evidence="2">BPL690</strain>
    </source>
</reference>
<evidence type="ECO:0000313" key="2">
    <source>
        <dbReference type="EMBL" id="KAI0296509.1"/>
    </source>
</evidence>
<dbReference type="Pfam" id="PF12937">
    <property type="entry name" value="F-box-like"/>
    <property type="match status" value="1"/>
</dbReference>
<dbReference type="Proteomes" id="UP001203297">
    <property type="component" value="Unassembled WGS sequence"/>
</dbReference>
<keyword evidence="3" id="KW-1185">Reference proteome</keyword>
<sequence>MILSTSQPTNTPRLPTEVIVKILASLDIQELLACFSTSRRLHAIISNSMALQYHIHLAASGLRDGPPSEVSTAERMAALQAYNKAWRELSWSSYDTIDIPSSGMPGFSDGLIVSFSDDKKSLTVHQLPSKLRRLDGRDWTLSFDFSIALFAMDASQDLLALVPAYSTPGPSQWCEPRILLRTLSNGQPHPLAMPSSGSGSRAAAIELQDNDDNGNLQAGMEYDMTNIHGDYFGTVVHGGPLDYLSIWNWKTGRQEWSMPLDKGISQWCFLDDSHVVFPKNISTMRHARHRRLHVCRFRNASNSGSRNERVFALPDSRWSSMGARLLSQPKSPSRANAPNNTDAYLSSVLFHPSAEDSLLTVELWAYENGFGWEVSDLHIPTRVLLSPPKPDGENGSSGVLVPWEVWSPAITQSRPLDHPRDMAPLGPVSHGLRRIAWDCGMQSRNRNTPGRRSRAVATRRKTISVYDLHMGRVHQAVRCSGAQAQAQELQSLSQTQFTFQHGLCSGAYLPREIQDADPVGLKFAMCGDALVVLEVRRRFFFFLWRS</sequence>
<protein>
    <recommendedName>
        <fullName evidence="1">F-box domain-containing protein</fullName>
    </recommendedName>
</protein>
<proteinExistence type="predicted"/>
<dbReference type="SUPFAM" id="SSF81383">
    <property type="entry name" value="F-box domain"/>
    <property type="match status" value="1"/>
</dbReference>
<feature type="domain" description="F-box" evidence="1">
    <location>
        <begin position="8"/>
        <end position="54"/>
    </location>
</feature>
<dbReference type="PROSITE" id="PS50181">
    <property type="entry name" value="FBOX"/>
    <property type="match status" value="1"/>
</dbReference>